<evidence type="ECO:0000256" key="1">
    <source>
        <dbReference type="SAM" id="Coils"/>
    </source>
</evidence>
<dbReference type="RefSeq" id="WP_012477140.1">
    <property type="nucleotide sequence ID" value="NC_010859.1"/>
</dbReference>
<geneLocation type="plasmid" evidence="3">
    <name>pSMQ-316</name>
</geneLocation>
<organism evidence="3">
    <name type="scientific">Streptococcus thermophilus</name>
    <dbReference type="NCBI Taxonomy" id="1308"/>
    <lineage>
        <taxon>Bacteria</taxon>
        <taxon>Bacillati</taxon>
        <taxon>Bacillota</taxon>
        <taxon>Bacilli</taxon>
        <taxon>Lactobacillales</taxon>
        <taxon>Streptococcaceae</taxon>
        <taxon>Streptococcus</taxon>
    </lineage>
</organism>
<keyword evidence="3" id="KW-0614">Plasmid</keyword>
<evidence type="ECO:0000256" key="2">
    <source>
        <dbReference type="SAM" id="MobiDB-lite"/>
    </source>
</evidence>
<feature type="coiled-coil region" evidence="1">
    <location>
        <begin position="132"/>
        <end position="166"/>
    </location>
</feature>
<feature type="compositionally biased region" description="Basic and acidic residues" evidence="2">
    <location>
        <begin position="19"/>
        <end position="43"/>
    </location>
</feature>
<accession>Q2MM23</accession>
<proteinExistence type="predicted"/>
<dbReference type="EMBL" id="DQ295022">
    <property type="protein sequence ID" value="ABC55706.1"/>
    <property type="molecule type" value="Genomic_DNA"/>
</dbReference>
<protein>
    <submittedName>
        <fullName evidence="3">Uncharacterized protein</fullName>
    </submittedName>
</protein>
<feature type="region of interest" description="Disordered" evidence="2">
    <location>
        <begin position="1"/>
        <end position="58"/>
    </location>
</feature>
<reference evidence="3" key="1">
    <citation type="journal article" date="2007" name="Plasmid">
        <title>Analysis of two theta-replicating plasmids of Streptococcus thermophilus.</title>
        <authorList>
            <person name="Girard S.L."/>
            <person name="Moineau S."/>
        </authorList>
    </citation>
    <scope>NUCLEOTIDE SEQUENCE</scope>
    <source>
        <plasmid evidence="3">pSMQ-316</plasmid>
    </source>
</reference>
<dbReference type="AlphaFoldDB" id="Q2MM23"/>
<keyword evidence="1" id="KW-0175">Coiled coil</keyword>
<name>Q2MM23_STRTR</name>
<evidence type="ECO:0000313" key="3">
    <source>
        <dbReference type="EMBL" id="ABC55706.1"/>
    </source>
</evidence>
<sequence>MDLDFSKIDSIGSPQKPASEPKEVNHSKPLKTDKTPVEGKIEPHTQALQRKADNRHKQLEDSARVLKEYQQSKKLTNELVTEITKGLQQGIDIYDLFLKAIEALALATNDTALHKRTRDNLKTIYGIGLKETRAVELEKEDTQKRLERLIESLEETSDISDQLRLKRAIQAHKKRLEALQE</sequence>